<evidence type="ECO:0000313" key="2">
    <source>
        <dbReference type="EMBL" id="MDR5654995.1"/>
    </source>
</evidence>
<dbReference type="EMBL" id="JAVKPH010000041">
    <property type="protein sequence ID" value="MDR5654995.1"/>
    <property type="molecule type" value="Genomic_DNA"/>
</dbReference>
<evidence type="ECO:0000256" key="1">
    <source>
        <dbReference type="SAM" id="MobiDB-lite"/>
    </source>
</evidence>
<dbReference type="RefSeq" id="WP_310459115.1">
    <property type="nucleotide sequence ID" value="NZ_JAVKPH010000041.1"/>
</dbReference>
<protein>
    <submittedName>
        <fullName evidence="2">Uncharacterized protein</fullName>
    </submittedName>
</protein>
<feature type="region of interest" description="Disordered" evidence="1">
    <location>
        <begin position="1"/>
        <end position="31"/>
    </location>
</feature>
<name>A0ABU1FDM6_9RHOB</name>
<evidence type="ECO:0000313" key="3">
    <source>
        <dbReference type="Proteomes" id="UP001247754"/>
    </source>
</evidence>
<reference evidence="2 3" key="1">
    <citation type="submission" date="2023-09" db="EMBL/GenBank/DDBJ databases">
        <title>Xinfangfangia sedmenti sp. nov., isolated the sedment.</title>
        <authorList>
            <person name="Xu L."/>
        </authorList>
    </citation>
    <scope>NUCLEOTIDE SEQUENCE [LARGE SCALE GENOMIC DNA]</scope>
    <source>
        <strain evidence="2 3">LG-4</strain>
    </source>
</reference>
<organism evidence="2 3">
    <name type="scientific">Ruixingdingia sedimenti</name>
    <dbReference type="NCBI Taxonomy" id="3073604"/>
    <lineage>
        <taxon>Bacteria</taxon>
        <taxon>Pseudomonadati</taxon>
        <taxon>Pseudomonadota</taxon>
        <taxon>Alphaproteobacteria</taxon>
        <taxon>Rhodobacterales</taxon>
        <taxon>Paracoccaceae</taxon>
        <taxon>Ruixingdingia</taxon>
    </lineage>
</organism>
<keyword evidence="3" id="KW-1185">Reference proteome</keyword>
<accession>A0ABU1FDM6</accession>
<feature type="compositionally biased region" description="Basic and acidic residues" evidence="1">
    <location>
        <begin position="1"/>
        <end position="19"/>
    </location>
</feature>
<proteinExistence type="predicted"/>
<sequence length="140" mass="14910">MGCEVRAKHEGKPRRDKEAIPLSQKPAASLDLHPGSILGNLAKHASREELEAYGALNPDGTPLIDPANDKKNFAQGAATTVWCATAPELEGIGGVYCEDCDIAPIETEGRFGVRPYAADPELAEALWAESVRLTGADLKD</sequence>
<comment type="caution">
    <text evidence="2">The sequence shown here is derived from an EMBL/GenBank/DDBJ whole genome shotgun (WGS) entry which is preliminary data.</text>
</comment>
<dbReference type="Gene3D" id="3.40.50.720">
    <property type="entry name" value="NAD(P)-binding Rossmann-like Domain"/>
    <property type="match status" value="1"/>
</dbReference>
<gene>
    <name evidence="2" type="ORF">RGD00_20485</name>
</gene>
<dbReference type="Proteomes" id="UP001247754">
    <property type="component" value="Unassembled WGS sequence"/>
</dbReference>